<evidence type="ECO:0000256" key="2">
    <source>
        <dbReference type="ARBA" id="ARBA00022801"/>
    </source>
</evidence>
<feature type="chain" id="PRO_5040725759" evidence="5">
    <location>
        <begin position="33"/>
        <end position="1379"/>
    </location>
</feature>
<evidence type="ECO:0000256" key="1">
    <source>
        <dbReference type="ARBA" id="ARBA00022670"/>
    </source>
</evidence>
<dbReference type="InterPro" id="IPR023828">
    <property type="entry name" value="Peptidase_S8_Ser-AS"/>
</dbReference>
<gene>
    <name evidence="7" type="ORF">QRX50_28070</name>
</gene>
<keyword evidence="2" id="KW-0378">Hydrolase</keyword>
<dbReference type="KEGG" id="acab:QRX50_28070"/>
<keyword evidence="8" id="KW-1185">Reference proteome</keyword>
<dbReference type="PROSITE" id="PS00138">
    <property type="entry name" value="SUBTILASE_SER"/>
    <property type="match status" value="1"/>
</dbReference>
<dbReference type="InterPro" id="IPR000209">
    <property type="entry name" value="Peptidase_S8/S53_dom"/>
</dbReference>
<dbReference type="EMBL" id="CP127294">
    <property type="protein sequence ID" value="WIX75375.1"/>
    <property type="molecule type" value="Genomic_DNA"/>
</dbReference>
<dbReference type="Gene3D" id="3.40.50.200">
    <property type="entry name" value="Peptidase S8/S53 domain"/>
    <property type="match status" value="1"/>
</dbReference>
<dbReference type="RefSeq" id="WP_285966147.1">
    <property type="nucleotide sequence ID" value="NZ_CP127294.1"/>
</dbReference>
<dbReference type="GO" id="GO:0004252">
    <property type="term" value="F:serine-type endopeptidase activity"/>
    <property type="evidence" value="ECO:0007669"/>
    <property type="project" value="InterPro"/>
</dbReference>
<keyword evidence="3" id="KW-0720">Serine protease</keyword>
<protein>
    <submittedName>
        <fullName evidence="7">S8 family serine peptidase</fullName>
    </submittedName>
</protein>
<organism evidence="7 8">
    <name type="scientific">Amycolatopsis carbonis</name>
    <dbReference type="NCBI Taxonomy" id="715471"/>
    <lineage>
        <taxon>Bacteria</taxon>
        <taxon>Bacillati</taxon>
        <taxon>Actinomycetota</taxon>
        <taxon>Actinomycetes</taxon>
        <taxon>Pseudonocardiales</taxon>
        <taxon>Pseudonocardiaceae</taxon>
        <taxon>Amycolatopsis</taxon>
    </lineage>
</organism>
<feature type="region of interest" description="Disordered" evidence="4">
    <location>
        <begin position="30"/>
        <end position="69"/>
    </location>
</feature>
<evidence type="ECO:0000259" key="6">
    <source>
        <dbReference type="Pfam" id="PF00082"/>
    </source>
</evidence>
<evidence type="ECO:0000256" key="5">
    <source>
        <dbReference type="SAM" id="SignalP"/>
    </source>
</evidence>
<reference evidence="7 8" key="1">
    <citation type="submission" date="2023-06" db="EMBL/GenBank/DDBJ databases">
        <authorList>
            <person name="Oyuntsetseg B."/>
            <person name="Kim S.B."/>
        </authorList>
    </citation>
    <scope>NUCLEOTIDE SEQUENCE [LARGE SCALE GENOMIC DNA]</scope>
    <source>
        <strain evidence="7 8">2-15</strain>
    </source>
</reference>
<evidence type="ECO:0000313" key="7">
    <source>
        <dbReference type="EMBL" id="WIX75375.1"/>
    </source>
</evidence>
<name>A0A9Y2IA65_9PSEU</name>
<keyword evidence="5" id="KW-0732">Signal</keyword>
<dbReference type="GO" id="GO:0006508">
    <property type="term" value="P:proteolysis"/>
    <property type="evidence" value="ECO:0007669"/>
    <property type="project" value="UniProtKB-KW"/>
</dbReference>
<feature type="domain" description="Peptidase S8/S53" evidence="6">
    <location>
        <begin position="370"/>
        <end position="621"/>
    </location>
</feature>
<evidence type="ECO:0000256" key="3">
    <source>
        <dbReference type="ARBA" id="ARBA00022825"/>
    </source>
</evidence>
<keyword evidence="1" id="KW-0645">Protease</keyword>
<evidence type="ECO:0000256" key="4">
    <source>
        <dbReference type="SAM" id="MobiDB-lite"/>
    </source>
</evidence>
<dbReference type="InterPro" id="IPR036852">
    <property type="entry name" value="Peptidase_S8/S53_dom_sf"/>
</dbReference>
<evidence type="ECO:0000313" key="8">
    <source>
        <dbReference type="Proteomes" id="UP001236014"/>
    </source>
</evidence>
<dbReference type="SUPFAM" id="SSF52743">
    <property type="entry name" value="Subtilisin-like"/>
    <property type="match status" value="1"/>
</dbReference>
<proteinExistence type="predicted"/>
<dbReference type="Pfam" id="PF00082">
    <property type="entry name" value="Peptidase_S8"/>
    <property type="match status" value="1"/>
</dbReference>
<dbReference type="Proteomes" id="UP001236014">
    <property type="component" value="Chromosome"/>
</dbReference>
<sequence>MPRARTIPFRRVLTAVTAAVTLAGLAVGPATAAPEPDQPPPSRHVAMPDGGAITVDPDGTATRTDAHGKPLGKTVLALPQGTSPLGSLAPTDDAVRAAFTRSATPEQPSDVLVQLAASTAVTGAPLAAGRRAAKTSDNGVNAALSAVGATSVEPVFPDATDVPALAKTVLVHLADSLHTDAAVQKLAATPGVVSAQPDRRVSAMSTGPVPVPQPAVKAAKLPQAHQKPAAGLPSNYGVTSSAQSYLNAGGTNALGAYSLLHGKLPGSGEIITNVSLGDLTDQSMADAGDTYVRNYGPTTVVQGGQRYLDVPSMPLIPTYTADSSGRLDPLGSVENQDPALGEVLLDFGVMAPLPHDAQRAGARGDGFTDLLGIAPGAQYRLVVPREPTLDQISVALLAAARQTPRPDVITASLGVGTDSAGFPGRYLEDDPVAQAVISTIVKQYHIVVTISSNDGTRRYTPAAVGPDGGSTPTDVTRDARATTDIADDQFSTTPTKVLDSGAIAVGGTTLDDTLAVPQQAGGAAAHNPTFATTRTDGGGNFSSGFGTRVDVSAPSDGILVVEHTQRGGAQDVTPVLNGGTSASAPMTAAAAAVVLQAAKLAGRSLSPADVRSVLQHTARPVASPPQMDQPVTVGPQIDVTAAVQSVLGGRRGDPAIAGVSVAHRVTVGGLGGSFTENADGGRIDLDTGGTGEGLVGPVTVGADVVGAPANATYAVKIHGHEFTSNVPAVRLSPKEILAAAGLPVVSTEDRSVPVTFEVRSGHRVVASAPQTLTVGPTDGTYAEALAPVAPATVAVGKEVRVHYDLTGVRNLSNPQVVVSTLGHWNPVSAPLFGTGFVAPITASTGDVVVPASAFAGGAGVYGIGFVQRSVTGTAGDPTYGEFTAIRVGGAAQRPDAPILTAGGTSGHFAEITRAAPAFSLGYDVRGVPGATGAAVEVSAPAPTLYNSLNTVTNANGDRRDQGGPSAGSVAYQQLPARNGVAKLDAVKLGLGGSVAYDVRVLATDRHGKVLGQASPTSFLAVDDGYAPGTAVVTSFAAAQGMSYTALRTPGGGESVQEYDAVKGAYGRVLTSDASGDGGYQVLGADASAHRLALLHFTNAGWTLETYDTTSLQRVASVTADGYSVQGGRVDATRHRAAILAKRTADNIDFVLPLTLADGALGTPLLADPPGAVAGAFKMIELDQTTGLVYLARTGGGPICFGGGAASMASVNLDSGATTLSGAGSICANAMAYDEGANRLYQLVYRSVSLNIVGTTSLGSIAGDTLTAGESYTVRQQQAAFLAVDGVHHLGLVAFRTPPVISQFGKVGGVITDNNATSQLAVIDLATGKQLSVVSGLNFVSSPFGGEYNSLTERSVQLDPATRTGWVPSYDGRQLQQFRY</sequence>
<accession>A0A9Y2IA65</accession>
<feature type="signal peptide" evidence="5">
    <location>
        <begin position="1"/>
        <end position="32"/>
    </location>
</feature>